<proteinExistence type="predicted"/>
<sequence length="108" mass="12019">MSAHSIASIVLAVVINKETATKSAFTTLVVSAMDPQNTGGHNLVVKRCPWTLTAPEIRRIFNHWGCAVGYHNPIRWTQPKSMNTLTSTKDYGSATNCKRKKVEYDLKN</sequence>
<feature type="non-terminal residue" evidence="1">
    <location>
        <position position="108"/>
    </location>
</feature>
<reference evidence="1" key="1">
    <citation type="submission" date="2022-03" db="EMBL/GenBank/DDBJ databases">
        <authorList>
            <person name="Martin H S."/>
        </authorList>
    </citation>
    <scope>NUCLEOTIDE SEQUENCE</scope>
</reference>
<protein>
    <submittedName>
        <fullName evidence="1">Uncharacterized protein</fullName>
    </submittedName>
</protein>
<evidence type="ECO:0000313" key="1">
    <source>
        <dbReference type="EMBL" id="CAH2052734.1"/>
    </source>
</evidence>
<dbReference type="EMBL" id="OW152832">
    <property type="protein sequence ID" value="CAH2052734.1"/>
    <property type="molecule type" value="Genomic_DNA"/>
</dbReference>
<name>A0ABN8IFE1_9NEOP</name>
<organism evidence="1 2">
    <name type="scientific">Iphiclides podalirius</name>
    <name type="common">scarce swallowtail</name>
    <dbReference type="NCBI Taxonomy" id="110791"/>
    <lineage>
        <taxon>Eukaryota</taxon>
        <taxon>Metazoa</taxon>
        <taxon>Ecdysozoa</taxon>
        <taxon>Arthropoda</taxon>
        <taxon>Hexapoda</taxon>
        <taxon>Insecta</taxon>
        <taxon>Pterygota</taxon>
        <taxon>Neoptera</taxon>
        <taxon>Endopterygota</taxon>
        <taxon>Lepidoptera</taxon>
        <taxon>Glossata</taxon>
        <taxon>Ditrysia</taxon>
        <taxon>Papilionoidea</taxon>
        <taxon>Papilionidae</taxon>
        <taxon>Papilioninae</taxon>
        <taxon>Iphiclides</taxon>
    </lineage>
</organism>
<dbReference type="Proteomes" id="UP000837857">
    <property type="component" value="Chromosome 20"/>
</dbReference>
<accession>A0ABN8IFE1</accession>
<evidence type="ECO:0000313" key="2">
    <source>
        <dbReference type="Proteomes" id="UP000837857"/>
    </source>
</evidence>
<gene>
    <name evidence="1" type="ORF">IPOD504_LOCUS8359</name>
</gene>
<keyword evidence="2" id="KW-1185">Reference proteome</keyword>